<dbReference type="PANTHER" id="PTHR13370:SF24">
    <property type="entry name" value="TYPE III RESTRICTION-MODIFICATION ENZYME STYLTI MOD SUBUNIT"/>
    <property type="match status" value="1"/>
</dbReference>
<dbReference type="Gene3D" id="3.40.50.150">
    <property type="entry name" value="Vaccinia Virus protein VP39"/>
    <property type="match status" value="1"/>
</dbReference>
<comment type="similarity">
    <text evidence="1">Belongs to the N(4)/N(6)-methyltransferase family.</text>
</comment>
<dbReference type="GO" id="GO:0032259">
    <property type="term" value="P:methylation"/>
    <property type="evidence" value="ECO:0007669"/>
    <property type="project" value="UniProtKB-KW"/>
</dbReference>
<sequence>MEGQMTFEFDKRPTIKGYPELRWTGKRPYESTQYYPAQLRERYGEETNGWINKIFWGDNLQVMSHLLKEYRGKIDLIYIDPPFDSKADYKKKIKMKNTGTALSDTSTFEEKQYGDIWTNDEYLQFMYERFILIRELLSERGSLYVHCDWHKVHHLRMVLDEVFGPSNFRNEVIWWYLWGGRGKTQWNSKHDNILFYSKSDNWTFNYMDVLDEHTLMTEGSKNRLNYAGAMVTTKSENSEIPQDKVLPSDTWYIATINAMAKEKENYPTQKPEELLSKIILASSNPGDIVFDCFMGSGTTQAVAMKLGRRFIGADINLGSIQTTTKRLINVANELNESLQDDEKYIGFEVYNVNNYDFFRNPVEARDLIIQALEIQPFPQSDVWDGELDGRMVKIMPVNRIATKADLEELKANLPYKTYEKRKAENPTQPVEKITIVCMGHEPDLKASLEQELSEYKLDIEIVDILRDKKDLQLKREAEAEIVKEGSKLVIRSFYPMNLMQKLSLQKEYVEDWRQLVESIMIDWNYDGVVMQPTITDVPDKKEIVSGIYDIPEDAGTIRVKITDLLSESLEMEVE</sequence>
<keyword evidence="2 7" id="KW-0489">Methyltransferase</keyword>
<dbReference type="Proteomes" id="UP000008956">
    <property type="component" value="Chromosome"/>
</dbReference>
<dbReference type="RefSeq" id="WP_015530070.1">
    <property type="nucleotide sequence ID" value="NC_021015.1"/>
</dbReference>
<evidence type="ECO:0000256" key="4">
    <source>
        <dbReference type="ARBA" id="ARBA00022691"/>
    </source>
</evidence>
<evidence type="ECO:0000256" key="1">
    <source>
        <dbReference type="ARBA" id="ARBA00006594"/>
    </source>
</evidence>
<dbReference type="AlphaFoldDB" id="D4M0H2"/>
<dbReference type="InterPro" id="IPR029063">
    <property type="entry name" value="SAM-dependent_MTases_sf"/>
</dbReference>
<evidence type="ECO:0000256" key="5">
    <source>
        <dbReference type="ARBA" id="ARBA00022747"/>
    </source>
</evidence>
<evidence type="ECO:0000313" key="8">
    <source>
        <dbReference type="Proteomes" id="UP000008956"/>
    </source>
</evidence>
<dbReference type="HOGENOM" id="CLU_024927_10_2_9"/>
<keyword evidence="5" id="KW-0680">Restriction system</keyword>
<reference evidence="7 8" key="1">
    <citation type="submission" date="2010-03" db="EMBL/GenBank/DDBJ databases">
        <title>The genome sequence of Ruminococcus torques L2-14.</title>
        <authorList>
            <consortium name="metaHIT consortium -- http://www.metahit.eu/"/>
            <person name="Pajon A."/>
            <person name="Turner K."/>
            <person name="Parkhill J."/>
            <person name="Duncan S."/>
            <person name="Flint H."/>
        </authorList>
    </citation>
    <scope>NUCLEOTIDE SEQUENCE [LARGE SCALE GENOMIC DNA]</scope>
    <source>
        <strain evidence="7 8">L2-14</strain>
    </source>
</reference>
<keyword evidence="3" id="KW-0808">Transferase</keyword>
<dbReference type="SUPFAM" id="SSF53335">
    <property type="entry name" value="S-adenosyl-L-methionine-dependent methyltransferases"/>
    <property type="match status" value="1"/>
</dbReference>
<organism evidence="7 8">
    <name type="scientific">[Ruminococcus] torques L2-14</name>
    <dbReference type="NCBI Taxonomy" id="657313"/>
    <lineage>
        <taxon>Bacteria</taxon>
        <taxon>Bacillati</taxon>
        <taxon>Bacillota</taxon>
        <taxon>Clostridia</taxon>
        <taxon>Lachnospirales</taxon>
        <taxon>Lachnospiraceae</taxon>
        <taxon>Mediterraneibacter</taxon>
    </lineage>
</organism>
<dbReference type="GO" id="GO:0009307">
    <property type="term" value="P:DNA restriction-modification system"/>
    <property type="evidence" value="ECO:0007669"/>
    <property type="project" value="UniProtKB-KW"/>
</dbReference>
<dbReference type="InterPro" id="IPR002295">
    <property type="entry name" value="N4/N6-MTase_EcoPI_Mod-like"/>
</dbReference>
<dbReference type="PATRIC" id="fig|657313.3.peg.3033"/>
<dbReference type="PRINTS" id="PR00506">
    <property type="entry name" value="D21N6MTFRASE"/>
</dbReference>
<evidence type="ECO:0000313" key="7">
    <source>
        <dbReference type="EMBL" id="CBL27532.1"/>
    </source>
</evidence>
<dbReference type="InterPro" id="IPR002052">
    <property type="entry name" value="DNA_methylase_N6_adenine_CS"/>
</dbReference>
<dbReference type="GO" id="GO:0008170">
    <property type="term" value="F:N-methyltransferase activity"/>
    <property type="evidence" value="ECO:0007669"/>
    <property type="project" value="InterPro"/>
</dbReference>
<dbReference type="PROSITE" id="PS00092">
    <property type="entry name" value="N6_MTASE"/>
    <property type="match status" value="1"/>
</dbReference>
<reference evidence="7 8" key="2">
    <citation type="submission" date="2010-03" db="EMBL/GenBank/DDBJ databases">
        <authorList>
            <person name="Pajon A."/>
        </authorList>
    </citation>
    <scope>NUCLEOTIDE SEQUENCE [LARGE SCALE GENOMIC DNA]</scope>
    <source>
        <strain evidence="7 8">L2-14</strain>
    </source>
</reference>
<dbReference type="EMBL" id="FP929055">
    <property type="protein sequence ID" value="CBL27532.1"/>
    <property type="molecule type" value="Genomic_DNA"/>
</dbReference>
<dbReference type="GO" id="GO:0003677">
    <property type="term" value="F:DNA binding"/>
    <property type="evidence" value="ECO:0007669"/>
    <property type="project" value="InterPro"/>
</dbReference>
<evidence type="ECO:0000256" key="3">
    <source>
        <dbReference type="ARBA" id="ARBA00022679"/>
    </source>
</evidence>
<evidence type="ECO:0000256" key="2">
    <source>
        <dbReference type="ARBA" id="ARBA00022603"/>
    </source>
</evidence>
<dbReference type="PANTHER" id="PTHR13370">
    <property type="entry name" value="RNA METHYLASE-RELATED"/>
    <property type="match status" value="1"/>
</dbReference>
<dbReference type="KEGG" id="rto:RTO_31440"/>
<dbReference type="GO" id="GO:0005737">
    <property type="term" value="C:cytoplasm"/>
    <property type="evidence" value="ECO:0007669"/>
    <property type="project" value="TreeGrafter"/>
</dbReference>
<dbReference type="REBASE" id="32081">
    <property type="entry name" value="M.RtoL2ORF31440P"/>
</dbReference>
<dbReference type="InterPro" id="IPR002941">
    <property type="entry name" value="DNA_methylase_N4/N6"/>
</dbReference>
<evidence type="ECO:0000259" key="6">
    <source>
        <dbReference type="Pfam" id="PF01555"/>
    </source>
</evidence>
<gene>
    <name evidence="7" type="ORF">RTO_31440</name>
</gene>
<dbReference type="Pfam" id="PF01555">
    <property type="entry name" value="N6_N4_Mtase"/>
    <property type="match status" value="1"/>
</dbReference>
<protein>
    <submittedName>
        <fullName evidence="7">DNA modification methylase</fullName>
    </submittedName>
</protein>
<keyword evidence="4" id="KW-0949">S-adenosyl-L-methionine</keyword>
<proteinExistence type="inferred from homology"/>
<name>D4M0H2_9FIRM</name>
<feature type="domain" description="DNA methylase N-4/N-6" evidence="6">
    <location>
        <begin position="74"/>
        <end position="322"/>
    </location>
</feature>
<accession>D4M0H2</accession>